<dbReference type="PRINTS" id="PR00032">
    <property type="entry name" value="HTHARAC"/>
</dbReference>
<dbReference type="InterPro" id="IPR018771">
    <property type="entry name" value="PocR_dom"/>
</dbReference>
<proteinExistence type="predicted"/>
<dbReference type="PROSITE" id="PS01124">
    <property type="entry name" value="HTH_ARAC_FAMILY_2"/>
    <property type="match status" value="1"/>
</dbReference>
<keyword evidence="2" id="KW-0238">DNA-binding</keyword>
<evidence type="ECO:0000256" key="3">
    <source>
        <dbReference type="ARBA" id="ARBA00023163"/>
    </source>
</evidence>
<dbReference type="Pfam" id="PF12833">
    <property type="entry name" value="HTH_18"/>
    <property type="match status" value="1"/>
</dbReference>
<dbReference type="Proteomes" id="UP000323521">
    <property type="component" value="Chromosome"/>
</dbReference>
<dbReference type="AlphaFoldDB" id="A0A3G1KZN8"/>
<evidence type="ECO:0000313" key="6">
    <source>
        <dbReference type="Proteomes" id="UP000323521"/>
    </source>
</evidence>
<dbReference type="RefSeq" id="WP_148137266.1">
    <property type="nucleotide sequence ID" value="NZ_CP017634.1"/>
</dbReference>
<evidence type="ECO:0000256" key="2">
    <source>
        <dbReference type="ARBA" id="ARBA00023125"/>
    </source>
</evidence>
<dbReference type="PANTHER" id="PTHR43280">
    <property type="entry name" value="ARAC-FAMILY TRANSCRIPTIONAL REGULATOR"/>
    <property type="match status" value="1"/>
</dbReference>
<evidence type="ECO:0000259" key="4">
    <source>
        <dbReference type="PROSITE" id="PS01124"/>
    </source>
</evidence>
<feature type="domain" description="HTH araC/xylS-type" evidence="4">
    <location>
        <begin position="328"/>
        <end position="426"/>
    </location>
</feature>
<evidence type="ECO:0000313" key="5">
    <source>
        <dbReference type="EMBL" id="ATW27880.1"/>
    </source>
</evidence>
<dbReference type="Pfam" id="PF10114">
    <property type="entry name" value="PocR"/>
    <property type="match status" value="1"/>
</dbReference>
<organism evidence="5 6">
    <name type="scientific">Formimonas warabiya</name>
    <dbReference type="NCBI Taxonomy" id="1761012"/>
    <lineage>
        <taxon>Bacteria</taxon>
        <taxon>Bacillati</taxon>
        <taxon>Bacillota</taxon>
        <taxon>Clostridia</taxon>
        <taxon>Eubacteriales</taxon>
        <taxon>Peptococcaceae</taxon>
        <taxon>Candidatus Formimonas</taxon>
    </lineage>
</organism>
<evidence type="ECO:0000256" key="1">
    <source>
        <dbReference type="ARBA" id="ARBA00023015"/>
    </source>
</evidence>
<sequence>MFTLNEKEILVKILETFNSATDLTAIMVDLEGNPLDLNEHLLEKCHFCKIIRAIPEAKTRCSQAYARAGKMAALIGEPYIFRCPAGLIEWSAPILFNGRHLGSIICGQVLMWKPEDFFWIELTMMNKKFPVDMSRLITAAQELPVVSGKKVQAAADLLFFIANHIVKTSMESLNQQKKIEKQRFFLREEMVARKLLETGWNERKILSGKNDVSSYLKKEKEFLSLIKQGKREDVLENLKGILAEMQNYCHQDLGLLKVCVSELLAVISRKLIEKGAAAEQILALNHHYAGEILKLSAPNQILSCFHVIVEQYLDFADSPMRKNSQVIQQSLAYIQNNYHLDLRLEKVAQAVYLSPYYLSHIFKEETGCTILEYLTKIRIERAKKLLSDQKNSVKEVAQKVGYNNPSYFSKIFRSLEGLTPSEFRQGRG</sequence>
<reference evidence="5 6" key="1">
    <citation type="submission" date="2016-10" db="EMBL/GenBank/DDBJ databases">
        <title>Complete Genome Sequence of Peptococcaceae strain DCMF.</title>
        <authorList>
            <person name="Edwards R.J."/>
            <person name="Holland S.I."/>
            <person name="Deshpande N.P."/>
            <person name="Wong Y.K."/>
            <person name="Ertan H."/>
            <person name="Manefield M."/>
            <person name="Russell T.L."/>
            <person name="Lee M.J."/>
        </authorList>
    </citation>
    <scope>NUCLEOTIDE SEQUENCE [LARGE SCALE GENOMIC DNA]</scope>
    <source>
        <strain evidence="5 6">DCMF</strain>
    </source>
</reference>
<accession>A0A3G1KZN8</accession>
<dbReference type="GO" id="GO:0003700">
    <property type="term" value="F:DNA-binding transcription factor activity"/>
    <property type="evidence" value="ECO:0007669"/>
    <property type="project" value="InterPro"/>
</dbReference>
<dbReference type="EMBL" id="CP017634">
    <property type="protein sequence ID" value="ATW27880.1"/>
    <property type="molecule type" value="Genomic_DNA"/>
</dbReference>
<dbReference type="InterPro" id="IPR009057">
    <property type="entry name" value="Homeodomain-like_sf"/>
</dbReference>
<protein>
    <recommendedName>
        <fullName evidence="4">HTH araC/xylS-type domain-containing protein</fullName>
    </recommendedName>
</protein>
<dbReference type="OrthoDB" id="1410840at2"/>
<keyword evidence="6" id="KW-1185">Reference proteome</keyword>
<dbReference type="KEGG" id="fwa:DCMF_26770"/>
<keyword evidence="1" id="KW-0805">Transcription regulation</keyword>
<dbReference type="SUPFAM" id="SSF46689">
    <property type="entry name" value="Homeodomain-like"/>
    <property type="match status" value="2"/>
</dbReference>
<dbReference type="InterPro" id="IPR018060">
    <property type="entry name" value="HTH_AraC"/>
</dbReference>
<keyword evidence="3" id="KW-0804">Transcription</keyword>
<name>A0A3G1KZN8_FORW1</name>
<dbReference type="InterPro" id="IPR018062">
    <property type="entry name" value="HTH_AraC-typ_CS"/>
</dbReference>
<dbReference type="SMART" id="SM00342">
    <property type="entry name" value="HTH_ARAC"/>
    <property type="match status" value="1"/>
</dbReference>
<dbReference type="PROSITE" id="PS00041">
    <property type="entry name" value="HTH_ARAC_FAMILY_1"/>
    <property type="match status" value="1"/>
</dbReference>
<dbReference type="PANTHER" id="PTHR43280:SF28">
    <property type="entry name" value="HTH-TYPE TRANSCRIPTIONAL ACTIVATOR RHAS"/>
    <property type="match status" value="1"/>
</dbReference>
<dbReference type="InterPro" id="IPR020449">
    <property type="entry name" value="Tscrpt_reg_AraC-type_HTH"/>
</dbReference>
<dbReference type="Gene3D" id="1.10.10.60">
    <property type="entry name" value="Homeodomain-like"/>
    <property type="match status" value="2"/>
</dbReference>
<gene>
    <name evidence="5" type="ORF">DCMF_26770</name>
</gene>
<dbReference type="GO" id="GO:0043565">
    <property type="term" value="F:sequence-specific DNA binding"/>
    <property type="evidence" value="ECO:0007669"/>
    <property type="project" value="InterPro"/>
</dbReference>